<feature type="region of interest" description="Disordered" evidence="1">
    <location>
        <begin position="40"/>
        <end position="90"/>
    </location>
</feature>
<evidence type="ECO:0000313" key="3">
    <source>
        <dbReference type="Proteomes" id="UP001228049"/>
    </source>
</evidence>
<dbReference type="EMBL" id="JASDAP010000015">
    <property type="protein sequence ID" value="KAK1891031.1"/>
    <property type="molecule type" value="Genomic_DNA"/>
</dbReference>
<gene>
    <name evidence="2" type="ORF">KUDE01_009861</name>
</gene>
<feature type="compositionally biased region" description="Polar residues" evidence="1">
    <location>
        <begin position="80"/>
        <end position="90"/>
    </location>
</feature>
<evidence type="ECO:0000313" key="2">
    <source>
        <dbReference type="EMBL" id="KAK1891031.1"/>
    </source>
</evidence>
<reference evidence="2" key="1">
    <citation type="submission" date="2023-04" db="EMBL/GenBank/DDBJ databases">
        <title>Chromosome-level genome of Chaenocephalus aceratus.</title>
        <authorList>
            <person name="Park H."/>
        </authorList>
    </citation>
    <scope>NUCLEOTIDE SEQUENCE</scope>
    <source>
        <strain evidence="2">DE</strain>
        <tissue evidence="2">Muscle</tissue>
    </source>
</reference>
<evidence type="ECO:0000256" key="1">
    <source>
        <dbReference type="SAM" id="MobiDB-lite"/>
    </source>
</evidence>
<protein>
    <submittedName>
        <fullName evidence="2">Nuclear speckle splicing regulatory protein 1</fullName>
    </submittedName>
</protein>
<keyword evidence="3" id="KW-1185">Reference proteome</keyword>
<dbReference type="Proteomes" id="UP001228049">
    <property type="component" value="Unassembled WGS sequence"/>
</dbReference>
<organism evidence="2 3">
    <name type="scientific">Dissostichus eleginoides</name>
    <name type="common">Patagonian toothfish</name>
    <name type="synonym">Dissostichus amissus</name>
    <dbReference type="NCBI Taxonomy" id="100907"/>
    <lineage>
        <taxon>Eukaryota</taxon>
        <taxon>Metazoa</taxon>
        <taxon>Chordata</taxon>
        <taxon>Craniata</taxon>
        <taxon>Vertebrata</taxon>
        <taxon>Euteleostomi</taxon>
        <taxon>Actinopterygii</taxon>
        <taxon>Neopterygii</taxon>
        <taxon>Teleostei</taxon>
        <taxon>Neoteleostei</taxon>
        <taxon>Acanthomorphata</taxon>
        <taxon>Eupercaria</taxon>
        <taxon>Perciformes</taxon>
        <taxon>Notothenioidei</taxon>
        <taxon>Nototheniidae</taxon>
        <taxon>Dissostichus</taxon>
    </lineage>
</organism>
<name>A0AAD9BYC4_DISEL</name>
<dbReference type="AlphaFoldDB" id="A0AAD9BYC4"/>
<accession>A0AAD9BYC4</accession>
<feature type="compositionally biased region" description="Polar residues" evidence="1">
    <location>
        <begin position="54"/>
        <end position="67"/>
    </location>
</feature>
<sequence length="90" mass="9742">QGMREQKNISVHRVGAPVNNSRSLAARLVFDALLSGPHKVEEHNQSSVREGLTGLSTTEGSLNTGHRQTGGEGGQHQDHTFTLQESCLRP</sequence>
<proteinExistence type="predicted"/>
<feature type="non-terminal residue" evidence="2">
    <location>
        <position position="1"/>
    </location>
</feature>
<comment type="caution">
    <text evidence="2">The sequence shown here is derived from an EMBL/GenBank/DDBJ whole genome shotgun (WGS) entry which is preliminary data.</text>
</comment>
<feature type="non-terminal residue" evidence="2">
    <location>
        <position position="90"/>
    </location>
</feature>